<keyword evidence="7 11" id="KW-0547">Nucleotide-binding</keyword>
<dbReference type="InterPro" id="IPR005248">
    <property type="entry name" value="NadD/NMNAT"/>
</dbReference>
<evidence type="ECO:0000313" key="13">
    <source>
        <dbReference type="EMBL" id="RYM35880.1"/>
    </source>
</evidence>
<dbReference type="Gene3D" id="3.40.50.620">
    <property type="entry name" value="HUPs"/>
    <property type="match status" value="1"/>
</dbReference>
<dbReference type="NCBIfam" id="TIGR00482">
    <property type="entry name" value="nicotinate (nicotinamide) nucleotide adenylyltransferase"/>
    <property type="match status" value="1"/>
</dbReference>
<reference evidence="13 14" key="1">
    <citation type="submission" date="2019-02" db="EMBL/GenBank/DDBJ databases">
        <title>Genome sequence of the sea-ice species Brumimicrobium glaciale.</title>
        <authorList>
            <person name="Bowman J.P."/>
        </authorList>
    </citation>
    <scope>NUCLEOTIDE SEQUENCE [LARGE SCALE GENOMIC DNA]</scope>
    <source>
        <strain evidence="13 14">IC156</strain>
    </source>
</reference>
<dbReference type="EMBL" id="SETE01000001">
    <property type="protein sequence ID" value="RYM35880.1"/>
    <property type="molecule type" value="Genomic_DNA"/>
</dbReference>
<evidence type="ECO:0000256" key="6">
    <source>
        <dbReference type="ARBA" id="ARBA00022695"/>
    </source>
</evidence>
<evidence type="ECO:0000256" key="7">
    <source>
        <dbReference type="ARBA" id="ARBA00022741"/>
    </source>
</evidence>
<proteinExistence type="inferred from homology"/>
<comment type="caution">
    <text evidence="13">The sequence shown here is derived from an EMBL/GenBank/DDBJ whole genome shotgun (WGS) entry which is preliminary data.</text>
</comment>
<dbReference type="UniPathway" id="UPA00253">
    <property type="reaction ID" value="UER00332"/>
</dbReference>
<dbReference type="PANTHER" id="PTHR39321:SF3">
    <property type="entry name" value="PHOSPHOPANTETHEINE ADENYLYLTRANSFERASE"/>
    <property type="match status" value="1"/>
</dbReference>
<evidence type="ECO:0000256" key="5">
    <source>
        <dbReference type="ARBA" id="ARBA00022679"/>
    </source>
</evidence>
<dbReference type="InterPro" id="IPR004821">
    <property type="entry name" value="Cyt_trans-like"/>
</dbReference>
<dbReference type="PANTHER" id="PTHR39321">
    <property type="entry name" value="NICOTINATE-NUCLEOTIDE ADENYLYLTRANSFERASE-RELATED"/>
    <property type="match status" value="1"/>
</dbReference>
<protein>
    <recommendedName>
        <fullName evidence="11">Probable nicotinate-nucleotide adenylyltransferase</fullName>
        <ecNumber evidence="11">2.7.7.18</ecNumber>
    </recommendedName>
    <alternativeName>
        <fullName evidence="11">Deamido-NAD(+) diphosphorylase</fullName>
    </alternativeName>
    <alternativeName>
        <fullName evidence="11">Deamido-NAD(+) pyrophosphorylase</fullName>
    </alternativeName>
    <alternativeName>
        <fullName evidence="11">Nicotinate mononucleotide adenylyltransferase</fullName>
        <shortName evidence="11">NaMN adenylyltransferase</shortName>
    </alternativeName>
</protein>
<name>A0A4Q4KQT2_9FLAO</name>
<dbReference type="NCBIfam" id="TIGR00125">
    <property type="entry name" value="cyt_tran_rel"/>
    <property type="match status" value="1"/>
</dbReference>
<dbReference type="InterPro" id="IPR014729">
    <property type="entry name" value="Rossmann-like_a/b/a_fold"/>
</dbReference>
<dbReference type="Pfam" id="PF01467">
    <property type="entry name" value="CTP_transf_like"/>
    <property type="match status" value="1"/>
</dbReference>
<dbReference type="CDD" id="cd02165">
    <property type="entry name" value="NMNAT"/>
    <property type="match status" value="1"/>
</dbReference>
<evidence type="ECO:0000256" key="3">
    <source>
        <dbReference type="ARBA" id="ARBA00009014"/>
    </source>
</evidence>
<keyword evidence="5 11" id="KW-0808">Transferase</keyword>
<dbReference type="GO" id="GO:0009435">
    <property type="term" value="P:NAD+ biosynthetic process"/>
    <property type="evidence" value="ECO:0007669"/>
    <property type="project" value="UniProtKB-UniRule"/>
</dbReference>
<evidence type="ECO:0000256" key="1">
    <source>
        <dbReference type="ARBA" id="ARBA00002324"/>
    </source>
</evidence>
<comment type="similarity">
    <text evidence="3 11">Belongs to the NadD family.</text>
</comment>
<evidence type="ECO:0000256" key="2">
    <source>
        <dbReference type="ARBA" id="ARBA00005019"/>
    </source>
</evidence>
<comment type="catalytic activity">
    <reaction evidence="10 11">
        <text>nicotinate beta-D-ribonucleotide + ATP + H(+) = deamido-NAD(+) + diphosphate</text>
        <dbReference type="Rhea" id="RHEA:22860"/>
        <dbReference type="ChEBI" id="CHEBI:15378"/>
        <dbReference type="ChEBI" id="CHEBI:30616"/>
        <dbReference type="ChEBI" id="CHEBI:33019"/>
        <dbReference type="ChEBI" id="CHEBI:57502"/>
        <dbReference type="ChEBI" id="CHEBI:58437"/>
        <dbReference type="EC" id="2.7.7.18"/>
    </reaction>
</comment>
<evidence type="ECO:0000256" key="8">
    <source>
        <dbReference type="ARBA" id="ARBA00022840"/>
    </source>
</evidence>
<dbReference type="HAMAP" id="MF_00244">
    <property type="entry name" value="NaMN_adenylyltr"/>
    <property type="match status" value="1"/>
</dbReference>
<dbReference type="AlphaFoldDB" id="A0A4Q4KQT2"/>
<organism evidence="13 14">
    <name type="scientific">Brumimicrobium glaciale</name>
    <dbReference type="NCBI Taxonomy" id="200475"/>
    <lineage>
        <taxon>Bacteria</taxon>
        <taxon>Pseudomonadati</taxon>
        <taxon>Bacteroidota</taxon>
        <taxon>Flavobacteriia</taxon>
        <taxon>Flavobacteriales</taxon>
        <taxon>Crocinitomicaceae</taxon>
        <taxon>Brumimicrobium</taxon>
    </lineage>
</organism>
<keyword evidence="6 11" id="KW-0548">Nucleotidyltransferase</keyword>
<evidence type="ECO:0000256" key="9">
    <source>
        <dbReference type="ARBA" id="ARBA00023027"/>
    </source>
</evidence>
<keyword evidence="4 11" id="KW-0662">Pyridine nucleotide biosynthesis</keyword>
<dbReference type="SUPFAM" id="SSF52374">
    <property type="entry name" value="Nucleotidylyl transferase"/>
    <property type="match status" value="1"/>
</dbReference>
<dbReference type="OrthoDB" id="5295945at2"/>
<keyword evidence="8 11" id="KW-0067">ATP-binding</keyword>
<evidence type="ECO:0000256" key="4">
    <source>
        <dbReference type="ARBA" id="ARBA00022642"/>
    </source>
</evidence>
<feature type="domain" description="Cytidyltransferase-like" evidence="12">
    <location>
        <begin position="5"/>
        <end position="177"/>
    </location>
</feature>
<gene>
    <name evidence="11" type="primary">nadD</name>
    <name evidence="13" type="ORF">ERX46_02480</name>
</gene>
<comment type="pathway">
    <text evidence="2 11">Cofactor biosynthesis; NAD(+) biosynthesis; deamido-NAD(+) from nicotinate D-ribonucleotide: step 1/1.</text>
</comment>
<comment type="function">
    <text evidence="1 11">Catalyzes the reversible adenylation of nicotinate mononucleotide (NaMN) to nicotinic acid adenine dinucleotide (NaAD).</text>
</comment>
<evidence type="ECO:0000313" key="14">
    <source>
        <dbReference type="Proteomes" id="UP000293952"/>
    </source>
</evidence>
<evidence type="ECO:0000256" key="11">
    <source>
        <dbReference type="HAMAP-Rule" id="MF_00244"/>
    </source>
</evidence>
<sequence>MKVGLYFGTFNPIHIGHLIISNYMADYTDLDEVWLVVSPQNPLKKKKSLLEDYHRLAIVRVAIEDNNNLRESDIEFKMPRPSYTSDTLAYLKDKHPNNEFHLIMGEDNLRTLHKWKNFENILENHKIFVYPRVLTIQEEQEVEQIGFLPANELQNHKNIIMCDDAPVMKVSSSFIRQAIKDKKDVRYLLTEPVQKYIEEMNFYK</sequence>
<keyword evidence="9 11" id="KW-0520">NAD</keyword>
<keyword evidence="14" id="KW-1185">Reference proteome</keyword>
<evidence type="ECO:0000259" key="12">
    <source>
        <dbReference type="Pfam" id="PF01467"/>
    </source>
</evidence>
<dbReference type="EC" id="2.7.7.18" evidence="11"/>
<accession>A0A4Q4KQT2</accession>
<dbReference type="RefSeq" id="WP_130092246.1">
    <property type="nucleotide sequence ID" value="NZ_SETE01000001.1"/>
</dbReference>
<dbReference type="GO" id="GO:0004515">
    <property type="term" value="F:nicotinate-nucleotide adenylyltransferase activity"/>
    <property type="evidence" value="ECO:0007669"/>
    <property type="project" value="UniProtKB-UniRule"/>
</dbReference>
<dbReference type="Proteomes" id="UP000293952">
    <property type="component" value="Unassembled WGS sequence"/>
</dbReference>
<dbReference type="GO" id="GO:0005524">
    <property type="term" value="F:ATP binding"/>
    <property type="evidence" value="ECO:0007669"/>
    <property type="project" value="UniProtKB-KW"/>
</dbReference>
<evidence type="ECO:0000256" key="10">
    <source>
        <dbReference type="ARBA" id="ARBA00048721"/>
    </source>
</evidence>